<dbReference type="InterPro" id="IPR027417">
    <property type="entry name" value="P-loop_NTPase"/>
</dbReference>
<dbReference type="InterPro" id="IPR003439">
    <property type="entry name" value="ABC_transporter-like_ATP-bd"/>
</dbReference>
<reference evidence="11" key="1">
    <citation type="submission" date="2016-10" db="EMBL/GenBank/DDBJ databases">
        <authorList>
            <person name="Varghese N."/>
            <person name="Submissions S."/>
        </authorList>
    </citation>
    <scope>NUCLEOTIDE SEQUENCE [LARGE SCALE GENOMIC DNA]</scope>
    <source>
        <strain evidence="11">DSM 26894</strain>
    </source>
</reference>
<dbReference type="PANTHER" id="PTHR43166:SF9">
    <property type="entry name" value="GLUTAMATE_ASPARTATE IMPORT ATP-BINDING PROTEIN GLTL"/>
    <property type="match status" value="1"/>
</dbReference>
<evidence type="ECO:0000256" key="2">
    <source>
        <dbReference type="ARBA" id="ARBA00005417"/>
    </source>
</evidence>
<dbReference type="STRING" id="311180.SAMN04488050_102230"/>
<keyword evidence="11" id="KW-1185">Reference proteome</keyword>
<feature type="domain" description="ABC transporter" evidence="9">
    <location>
        <begin position="6"/>
        <end position="250"/>
    </location>
</feature>
<keyword evidence="7" id="KW-0029">Amino-acid transport</keyword>
<evidence type="ECO:0000256" key="5">
    <source>
        <dbReference type="ARBA" id="ARBA00022741"/>
    </source>
</evidence>
<gene>
    <name evidence="10" type="ORF">SAMN04488050_102230</name>
</gene>
<proteinExistence type="inferred from homology"/>
<dbReference type="AlphaFoldDB" id="A0A1I6QQ45"/>
<dbReference type="GO" id="GO:0005524">
    <property type="term" value="F:ATP binding"/>
    <property type="evidence" value="ECO:0007669"/>
    <property type="project" value="UniProtKB-KW"/>
</dbReference>
<keyword evidence="5" id="KW-0547">Nucleotide-binding</keyword>
<dbReference type="RefSeq" id="WP_092419485.1">
    <property type="nucleotide sequence ID" value="NZ_FNCL01000001.1"/>
</dbReference>
<accession>A0A1I6QQ45</accession>
<keyword evidence="3" id="KW-0813">Transport</keyword>
<dbReference type="PROSITE" id="PS00211">
    <property type="entry name" value="ABC_TRANSPORTER_1"/>
    <property type="match status" value="1"/>
</dbReference>
<evidence type="ECO:0000313" key="10">
    <source>
        <dbReference type="EMBL" id="SFS54576.1"/>
    </source>
</evidence>
<comment type="subcellular location">
    <subcellularLocation>
        <location evidence="1">Cell membrane</location>
        <topology evidence="1">Peripheral membrane protein</topology>
    </subcellularLocation>
</comment>
<dbReference type="OrthoDB" id="9802264at2"/>
<sequence length="258" mass="28472">MSQTIISIDNVRKSYGHFEVLKGISLDVPRGQVVALLGPSGSGKSTLLRCINHLETINAGKIHVNGELIGYEERGHRLHQLPDKQIARQRRAIGMVFQSFNLFRHMTVLDNVMSGPLQVLRQNRGEARTKALELLGLVGLSDKADSYPSQLSGGQQQRVAIARTLAMEPKVLLLDEPTSALDPELSKEVISTIRGLADLGYTMMIATHEMSIASSFCDRAVFMADGHVVEDRPAAEFFAAPREARTRQFLDHYADSAH</sequence>
<evidence type="ECO:0000259" key="9">
    <source>
        <dbReference type="PROSITE" id="PS50893"/>
    </source>
</evidence>
<dbReference type="PIRSF" id="PIRSF039085">
    <property type="entry name" value="ABC_ATPase_HisP"/>
    <property type="match status" value="1"/>
</dbReference>
<keyword evidence="6 10" id="KW-0067">ATP-binding</keyword>
<organism evidence="10 11">
    <name type="scientific">Alloyangia pacifica</name>
    <dbReference type="NCBI Taxonomy" id="311180"/>
    <lineage>
        <taxon>Bacteria</taxon>
        <taxon>Pseudomonadati</taxon>
        <taxon>Pseudomonadota</taxon>
        <taxon>Alphaproteobacteria</taxon>
        <taxon>Rhodobacterales</taxon>
        <taxon>Roseobacteraceae</taxon>
        <taxon>Alloyangia</taxon>
    </lineage>
</organism>
<dbReference type="Proteomes" id="UP000199392">
    <property type="component" value="Unassembled WGS sequence"/>
</dbReference>
<name>A0A1I6QQ45_9RHOB</name>
<evidence type="ECO:0000313" key="11">
    <source>
        <dbReference type="Proteomes" id="UP000199392"/>
    </source>
</evidence>
<evidence type="ECO:0000256" key="6">
    <source>
        <dbReference type="ARBA" id="ARBA00022840"/>
    </source>
</evidence>
<dbReference type="InterPro" id="IPR030679">
    <property type="entry name" value="ABC_ATPase_HisP-typ"/>
</dbReference>
<protein>
    <submittedName>
        <fullName evidence="10">Polar amino acid transport system ATP-binding protein</fullName>
    </submittedName>
</protein>
<dbReference type="PROSITE" id="PS50893">
    <property type="entry name" value="ABC_TRANSPORTER_2"/>
    <property type="match status" value="1"/>
</dbReference>
<dbReference type="EMBL" id="FOZW01000002">
    <property type="protein sequence ID" value="SFS54576.1"/>
    <property type="molecule type" value="Genomic_DNA"/>
</dbReference>
<evidence type="ECO:0000256" key="8">
    <source>
        <dbReference type="ARBA" id="ARBA00023136"/>
    </source>
</evidence>
<dbReference type="GO" id="GO:0016887">
    <property type="term" value="F:ATP hydrolysis activity"/>
    <property type="evidence" value="ECO:0007669"/>
    <property type="project" value="InterPro"/>
</dbReference>
<keyword evidence="4" id="KW-1003">Cell membrane</keyword>
<dbReference type="SUPFAM" id="SSF52540">
    <property type="entry name" value="P-loop containing nucleoside triphosphate hydrolases"/>
    <property type="match status" value="1"/>
</dbReference>
<evidence type="ECO:0000256" key="3">
    <source>
        <dbReference type="ARBA" id="ARBA00022448"/>
    </source>
</evidence>
<dbReference type="InterPro" id="IPR050086">
    <property type="entry name" value="MetN_ABC_transporter-like"/>
</dbReference>
<evidence type="ECO:0000256" key="1">
    <source>
        <dbReference type="ARBA" id="ARBA00004202"/>
    </source>
</evidence>
<dbReference type="PANTHER" id="PTHR43166">
    <property type="entry name" value="AMINO ACID IMPORT ATP-BINDING PROTEIN"/>
    <property type="match status" value="1"/>
</dbReference>
<dbReference type="SMART" id="SM00382">
    <property type="entry name" value="AAA"/>
    <property type="match status" value="1"/>
</dbReference>
<evidence type="ECO:0000256" key="7">
    <source>
        <dbReference type="ARBA" id="ARBA00022970"/>
    </source>
</evidence>
<dbReference type="GO" id="GO:0005886">
    <property type="term" value="C:plasma membrane"/>
    <property type="evidence" value="ECO:0007669"/>
    <property type="project" value="UniProtKB-SubCell"/>
</dbReference>
<keyword evidence="8" id="KW-0472">Membrane</keyword>
<dbReference type="InterPro" id="IPR017871">
    <property type="entry name" value="ABC_transporter-like_CS"/>
</dbReference>
<dbReference type="Gene3D" id="3.40.50.300">
    <property type="entry name" value="P-loop containing nucleotide triphosphate hydrolases"/>
    <property type="match status" value="1"/>
</dbReference>
<dbReference type="InterPro" id="IPR003593">
    <property type="entry name" value="AAA+_ATPase"/>
</dbReference>
<dbReference type="GO" id="GO:0015424">
    <property type="term" value="F:ABC-type amino acid transporter activity"/>
    <property type="evidence" value="ECO:0007669"/>
    <property type="project" value="InterPro"/>
</dbReference>
<evidence type="ECO:0000256" key="4">
    <source>
        <dbReference type="ARBA" id="ARBA00022475"/>
    </source>
</evidence>
<dbReference type="Pfam" id="PF00005">
    <property type="entry name" value="ABC_tran"/>
    <property type="match status" value="1"/>
</dbReference>
<comment type="similarity">
    <text evidence="2">Belongs to the ABC transporter superfamily.</text>
</comment>
<dbReference type="CDD" id="cd03262">
    <property type="entry name" value="ABC_HisP_GlnQ"/>
    <property type="match status" value="1"/>
</dbReference>